<organism evidence="3 4">
    <name type="scientific">Corynebacterium mastitidis</name>
    <dbReference type="NCBI Taxonomy" id="161890"/>
    <lineage>
        <taxon>Bacteria</taxon>
        <taxon>Bacillati</taxon>
        <taxon>Actinomycetota</taxon>
        <taxon>Actinomycetes</taxon>
        <taxon>Mycobacteriales</taxon>
        <taxon>Corynebacteriaceae</taxon>
        <taxon>Corynebacterium</taxon>
    </lineage>
</organism>
<dbReference type="AlphaFoldDB" id="A0A2N0X6Z7"/>
<evidence type="ECO:0000313" key="4">
    <source>
        <dbReference type="Proteomes" id="UP000233249"/>
    </source>
</evidence>
<reference evidence="3 4" key="1">
    <citation type="submission" date="2017-12" db="EMBL/GenBank/DDBJ databases">
        <title>Corynebacterium mastitidis 16-1433 Genome.</title>
        <authorList>
            <person name="Gulvik C.A."/>
        </authorList>
    </citation>
    <scope>NUCLEOTIDE SEQUENCE [LARGE SCALE GENOMIC DNA]</scope>
    <source>
        <strain evidence="3 4">16-1433</strain>
    </source>
</reference>
<evidence type="ECO:0000256" key="2">
    <source>
        <dbReference type="SAM" id="SignalP"/>
    </source>
</evidence>
<evidence type="ECO:0000256" key="1">
    <source>
        <dbReference type="SAM" id="MobiDB-lite"/>
    </source>
</evidence>
<comment type="caution">
    <text evidence="3">The sequence shown here is derived from an EMBL/GenBank/DDBJ whole genome shotgun (WGS) entry which is preliminary data.</text>
</comment>
<gene>
    <name evidence="3" type="ORF">CXB45_07050</name>
</gene>
<feature type="signal peptide" evidence="2">
    <location>
        <begin position="1"/>
        <end position="24"/>
    </location>
</feature>
<feature type="region of interest" description="Disordered" evidence="1">
    <location>
        <begin position="33"/>
        <end position="149"/>
    </location>
</feature>
<dbReference type="RefSeq" id="WP_101173820.1">
    <property type="nucleotide sequence ID" value="NZ_JAKRKB010000002.1"/>
</dbReference>
<feature type="compositionally biased region" description="Low complexity" evidence="1">
    <location>
        <begin position="77"/>
        <end position="121"/>
    </location>
</feature>
<dbReference type="Proteomes" id="UP000233249">
    <property type="component" value="Unassembled WGS sequence"/>
</dbReference>
<feature type="chain" id="PRO_5014864554" evidence="2">
    <location>
        <begin position="25"/>
        <end position="173"/>
    </location>
</feature>
<keyword evidence="2" id="KW-0732">Signal</keyword>
<name>A0A2N0X6Z7_9CORY</name>
<dbReference type="EMBL" id="PJAF01000018">
    <property type="protein sequence ID" value="PKF68467.1"/>
    <property type="molecule type" value="Genomic_DNA"/>
</dbReference>
<dbReference type="OrthoDB" id="4412858at2"/>
<dbReference type="STRING" id="1121365.GCA_000375365_01348"/>
<proteinExistence type="predicted"/>
<accession>A0A2N0X6Z7</accession>
<evidence type="ECO:0000313" key="3">
    <source>
        <dbReference type="EMBL" id="PKF68467.1"/>
    </source>
</evidence>
<protein>
    <submittedName>
        <fullName evidence="3">Uncharacterized protein</fullName>
    </submittedName>
</protein>
<sequence>MKRTFAAATLTLSLTAGAVAPASAGEFMDEERTVFDDPKCPSTADGDNDFLGKKQSIFDQCATQTKKPKKEKKDKSSTSPATPAEPSAPSEPSEPTTDAAEPATPADPTAPADPAEAAQPEKPAKKSPLSDADKQKLKETIQGSAEGYKMVKPLIRGAMKLIHIVRKIFIPFP</sequence>